<dbReference type="SUPFAM" id="SSF52047">
    <property type="entry name" value="RNI-like"/>
    <property type="match status" value="1"/>
</dbReference>
<dbReference type="InParanoid" id="A0A0C3PYX6"/>
<evidence type="ECO:0000313" key="2">
    <source>
        <dbReference type="Proteomes" id="UP000054217"/>
    </source>
</evidence>
<name>A0A0C3PYX6_PISTI</name>
<evidence type="ECO:0008006" key="3">
    <source>
        <dbReference type="Google" id="ProtNLM"/>
    </source>
</evidence>
<protein>
    <recommendedName>
        <fullName evidence="3">F-box domain-containing protein</fullName>
    </recommendedName>
</protein>
<evidence type="ECO:0000313" key="1">
    <source>
        <dbReference type="EMBL" id="KIO14499.1"/>
    </source>
</evidence>
<dbReference type="EMBL" id="KN831944">
    <property type="protein sequence ID" value="KIO14499.1"/>
    <property type="molecule type" value="Genomic_DNA"/>
</dbReference>
<keyword evidence="2" id="KW-1185">Reference proteome</keyword>
<reference evidence="1 2" key="1">
    <citation type="submission" date="2014-04" db="EMBL/GenBank/DDBJ databases">
        <authorList>
            <consortium name="DOE Joint Genome Institute"/>
            <person name="Kuo A."/>
            <person name="Kohler A."/>
            <person name="Costa M.D."/>
            <person name="Nagy L.G."/>
            <person name="Floudas D."/>
            <person name="Copeland A."/>
            <person name="Barry K.W."/>
            <person name="Cichocki N."/>
            <person name="Veneault-Fourrey C."/>
            <person name="LaButti K."/>
            <person name="Lindquist E.A."/>
            <person name="Lipzen A."/>
            <person name="Lundell T."/>
            <person name="Morin E."/>
            <person name="Murat C."/>
            <person name="Sun H."/>
            <person name="Tunlid A."/>
            <person name="Henrissat B."/>
            <person name="Grigoriev I.V."/>
            <person name="Hibbett D.S."/>
            <person name="Martin F."/>
            <person name="Nordberg H.P."/>
            <person name="Cantor M.N."/>
            <person name="Hua S.X."/>
        </authorList>
    </citation>
    <scope>NUCLEOTIDE SEQUENCE [LARGE SCALE GENOMIC DNA]</scope>
    <source>
        <strain evidence="1 2">Marx 270</strain>
    </source>
</reference>
<dbReference type="Gene3D" id="3.80.10.10">
    <property type="entry name" value="Ribonuclease Inhibitor"/>
    <property type="match status" value="1"/>
</dbReference>
<dbReference type="InterPro" id="IPR036047">
    <property type="entry name" value="F-box-like_dom_sf"/>
</dbReference>
<accession>A0A0C3PYX6</accession>
<dbReference type="InterPro" id="IPR032675">
    <property type="entry name" value="LRR_dom_sf"/>
</dbReference>
<gene>
    <name evidence="1" type="ORF">M404DRAFT_991253</name>
</gene>
<proteinExistence type="predicted"/>
<dbReference type="STRING" id="870435.A0A0C3PYX6"/>
<dbReference type="OrthoDB" id="2625412at2759"/>
<sequence>MDDLAEARAELTLLEEQERQLFERLRNVRTAVQVQRNRIDQLLKHVTKPSINRLPITVLYQIIHLADDEYGLLDGAPLRAKRRLASVSRRWRDVILTSPGFWTTIAICPSWSPSLMRVYVKRSRECPLNIQIRWWLSRDQLPKFFELLGLVISCGYRWRSLIIQNNNKDVEQGIIKSVWNVMFPSLKHVSIYVTQKLDYPPFLHSQNAHVLEHLDLGNNIGLDNFSVAASLKSLRLRCSPLTAPLPSITSLRMLTMTGSSCGALHPDSIHLPLLESLTVMLEDPQSFLAAIVAPNLGYFSYSPLQLTTRWSGIFTDLSDKFPNVQHLCLRHPRSSLNGADIGDAAAVCAAFPGVHHIEVNVPAFQAFCLAEQEGGTLSIADRWTHLEHLSLEMVDHNHPGVRFVEWLRARRHEGRPALQVTLSKFDAACVPNGRWLISLYNSLHEYCLLELKNVPLMFNLTVRTSDPTSLHDVYGILRPWVSLDGQ</sequence>
<dbReference type="SUPFAM" id="SSF81383">
    <property type="entry name" value="F-box domain"/>
    <property type="match status" value="1"/>
</dbReference>
<reference evidence="2" key="2">
    <citation type="submission" date="2015-01" db="EMBL/GenBank/DDBJ databases">
        <title>Evolutionary Origins and Diversification of the Mycorrhizal Mutualists.</title>
        <authorList>
            <consortium name="DOE Joint Genome Institute"/>
            <consortium name="Mycorrhizal Genomics Consortium"/>
            <person name="Kohler A."/>
            <person name="Kuo A."/>
            <person name="Nagy L.G."/>
            <person name="Floudas D."/>
            <person name="Copeland A."/>
            <person name="Barry K.W."/>
            <person name="Cichocki N."/>
            <person name="Veneault-Fourrey C."/>
            <person name="LaButti K."/>
            <person name="Lindquist E.A."/>
            <person name="Lipzen A."/>
            <person name="Lundell T."/>
            <person name="Morin E."/>
            <person name="Murat C."/>
            <person name="Riley R."/>
            <person name="Ohm R."/>
            <person name="Sun H."/>
            <person name="Tunlid A."/>
            <person name="Henrissat B."/>
            <person name="Grigoriev I.V."/>
            <person name="Hibbett D.S."/>
            <person name="Martin F."/>
        </authorList>
    </citation>
    <scope>NUCLEOTIDE SEQUENCE [LARGE SCALE GENOMIC DNA]</scope>
    <source>
        <strain evidence="2">Marx 270</strain>
    </source>
</reference>
<dbReference type="AlphaFoldDB" id="A0A0C3PYX6"/>
<dbReference type="HOGENOM" id="CLU_023752_1_0_1"/>
<organism evidence="1 2">
    <name type="scientific">Pisolithus tinctorius Marx 270</name>
    <dbReference type="NCBI Taxonomy" id="870435"/>
    <lineage>
        <taxon>Eukaryota</taxon>
        <taxon>Fungi</taxon>
        <taxon>Dikarya</taxon>
        <taxon>Basidiomycota</taxon>
        <taxon>Agaricomycotina</taxon>
        <taxon>Agaricomycetes</taxon>
        <taxon>Agaricomycetidae</taxon>
        <taxon>Boletales</taxon>
        <taxon>Sclerodermatineae</taxon>
        <taxon>Pisolithaceae</taxon>
        <taxon>Pisolithus</taxon>
    </lineage>
</organism>
<dbReference type="Proteomes" id="UP000054217">
    <property type="component" value="Unassembled WGS sequence"/>
</dbReference>